<dbReference type="InterPro" id="IPR036390">
    <property type="entry name" value="WH_DNA-bd_sf"/>
</dbReference>
<dbReference type="SUPFAM" id="SSF46785">
    <property type="entry name" value="Winged helix' DNA-binding domain"/>
    <property type="match status" value="1"/>
</dbReference>
<sequence>MVPNKIEYIKEILEGEGYKTTHQRKLIIQAFLDNPSKHFTPGELYSYLEDKGNFVGIATVYRNLNLLTKLDIIEEVISGDEKLYELKIFARKSIHSHCYCLNCGNIINHADLTTSLKLISLIDKIENKYDFKVEKLDIIFYCHCKNCETKK</sequence>
<evidence type="ECO:0000256" key="7">
    <source>
        <dbReference type="PIRSR" id="PIRSR602481-1"/>
    </source>
</evidence>
<dbReference type="EMBL" id="ARZA01000065">
    <property type="protein sequence ID" value="EOD01353.1"/>
    <property type="molecule type" value="Genomic_DNA"/>
</dbReference>
<keyword evidence="7" id="KW-0479">Metal-binding</keyword>
<evidence type="ECO:0000256" key="2">
    <source>
        <dbReference type="ARBA" id="ARBA00022491"/>
    </source>
</evidence>
<dbReference type="GO" id="GO:0003700">
    <property type="term" value="F:DNA-binding transcription factor activity"/>
    <property type="evidence" value="ECO:0007669"/>
    <property type="project" value="InterPro"/>
</dbReference>
<dbReference type="InterPro" id="IPR043135">
    <property type="entry name" value="Fur_C"/>
</dbReference>
<gene>
    <name evidence="8" type="ORF">L21TH_0574</name>
</gene>
<dbReference type="Proteomes" id="UP000013378">
    <property type="component" value="Unassembled WGS sequence"/>
</dbReference>
<keyword evidence="4" id="KW-0805">Transcription regulation</keyword>
<organism evidence="8 9">
    <name type="scientific">Caldisalinibacter kiritimatiensis</name>
    <dbReference type="NCBI Taxonomy" id="1304284"/>
    <lineage>
        <taxon>Bacteria</taxon>
        <taxon>Bacillati</taxon>
        <taxon>Bacillota</taxon>
        <taxon>Tissierellia</taxon>
        <taxon>Tissierellales</taxon>
        <taxon>Thermohalobacteraceae</taxon>
        <taxon>Caldisalinibacter</taxon>
    </lineage>
</organism>
<evidence type="ECO:0000313" key="8">
    <source>
        <dbReference type="EMBL" id="EOD01353.1"/>
    </source>
</evidence>
<feature type="binding site" evidence="7">
    <location>
        <position position="147"/>
    </location>
    <ligand>
        <name>Zn(2+)</name>
        <dbReference type="ChEBI" id="CHEBI:29105"/>
    </ligand>
</feature>
<feature type="binding site" evidence="7">
    <location>
        <position position="103"/>
    </location>
    <ligand>
        <name>Zn(2+)</name>
        <dbReference type="ChEBI" id="CHEBI:29105"/>
    </ligand>
</feature>
<dbReference type="GO" id="GO:0000976">
    <property type="term" value="F:transcription cis-regulatory region binding"/>
    <property type="evidence" value="ECO:0007669"/>
    <property type="project" value="TreeGrafter"/>
</dbReference>
<keyword evidence="9" id="KW-1185">Reference proteome</keyword>
<dbReference type="Gene3D" id="3.30.1490.190">
    <property type="match status" value="1"/>
</dbReference>
<dbReference type="STRING" id="1304284.L21TH_0574"/>
<proteinExistence type="inferred from homology"/>
<dbReference type="eggNOG" id="COG0735">
    <property type="taxonomic scope" value="Bacteria"/>
</dbReference>
<comment type="caution">
    <text evidence="8">The sequence shown here is derived from an EMBL/GenBank/DDBJ whole genome shotgun (WGS) entry which is preliminary data.</text>
</comment>
<comment type="cofactor">
    <cofactor evidence="7">
        <name>Zn(2+)</name>
        <dbReference type="ChEBI" id="CHEBI:29105"/>
    </cofactor>
    <text evidence="7">Binds 1 zinc ion per subunit.</text>
</comment>
<protein>
    <submittedName>
        <fullName evidence="8">Fe2+/Zn2+ uptake regulation protein</fullName>
    </submittedName>
</protein>
<keyword evidence="3 7" id="KW-0862">Zinc</keyword>
<dbReference type="RefSeq" id="WP_006308485.1">
    <property type="nucleotide sequence ID" value="NZ_ARZA01000065.1"/>
</dbReference>
<keyword evidence="5" id="KW-0238">DNA-binding</keyword>
<dbReference type="PANTHER" id="PTHR33202:SF7">
    <property type="entry name" value="FERRIC UPTAKE REGULATION PROTEIN"/>
    <property type="match status" value="1"/>
</dbReference>
<evidence type="ECO:0000256" key="6">
    <source>
        <dbReference type="ARBA" id="ARBA00023163"/>
    </source>
</evidence>
<evidence type="ECO:0000256" key="3">
    <source>
        <dbReference type="ARBA" id="ARBA00022833"/>
    </source>
</evidence>
<name>R1AVZ4_9FIRM</name>
<dbReference type="GO" id="GO:0045892">
    <property type="term" value="P:negative regulation of DNA-templated transcription"/>
    <property type="evidence" value="ECO:0007669"/>
    <property type="project" value="TreeGrafter"/>
</dbReference>
<accession>R1AVZ4</accession>
<evidence type="ECO:0000313" key="9">
    <source>
        <dbReference type="Proteomes" id="UP000013378"/>
    </source>
</evidence>
<dbReference type="AlphaFoldDB" id="R1AVZ4"/>
<dbReference type="GO" id="GO:1900376">
    <property type="term" value="P:regulation of secondary metabolite biosynthetic process"/>
    <property type="evidence" value="ECO:0007669"/>
    <property type="project" value="TreeGrafter"/>
</dbReference>
<feature type="binding site" evidence="7">
    <location>
        <position position="100"/>
    </location>
    <ligand>
        <name>Zn(2+)</name>
        <dbReference type="ChEBI" id="CHEBI:29105"/>
    </ligand>
</feature>
<keyword evidence="6" id="KW-0804">Transcription</keyword>
<evidence type="ECO:0000256" key="5">
    <source>
        <dbReference type="ARBA" id="ARBA00023125"/>
    </source>
</evidence>
<evidence type="ECO:0000256" key="1">
    <source>
        <dbReference type="ARBA" id="ARBA00007957"/>
    </source>
</evidence>
<dbReference type="InterPro" id="IPR036388">
    <property type="entry name" value="WH-like_DNA-bd_sf"/>
</dbReference>
<comment type="similarity">
    <text evidence="1">Belongs to the Fur family.</text>
</comment>
<keyword evidence="2" id="KW-0678">Repressor</keyword>
<dbReference type="CDD" id="cd07153">
    <property type="entry name" value="Fur_like"/>
    <property type="match status" value="1"/>
</dbReference>
<dbReference type="PANTHER" id="PTHR33202">
    <property type="entry name" value="ZINC UPTAKE REGULATION PROTEIN"/>
    <property type="match status" value="1"/>
</dbReference>
<feature type="binding site" evidence="7">
    <location>
        <position position="144"/>
    </location>
    <ligand>
        <name>Zn(2+)</name>
        <dbReference type="ChEBI" id="CHEBI:29105"/>
    </ligand>
</feature>
<dbReference type="Pfam" id="PF01475">
    <property type="entry name" value="FUR"/>
    <property type="match status" value="1"/>
</dbReference>
<dbReference type="GO" id="GO:0008270">
    <property type="term" value="F:zinc ion binding"/>
    <property type="evidence" value="ECO:0007669"/>
    <property type="project" value="TreeGrafter"/>
</dbReference>
<reference evidence="8 9" key="1">
    <citation type="journal article" date="2015" name="Geomicrobiol. J.">
        <title>Caldisalinibacter kiritimatiensis gen. nov., sp. nov., a moderately thermohalophilic thiosulfate-reducing bacterium from a hypersaline microbial mat.</title>
        <authorList>
            <person name="Ben Hania W."/>
            <person name="Joseph M."/>
            <person name="Fiebig A."/>
            <person name="Bunk B."/>
            <person name="Klenk H.-P."/>
            <person name="Fardeau M.-L."/>
            <person name="Spring S."/>
        </authorList>
    </citation>
    <scope>NUCLEOTIDE SEQUENCE [LARGE SCALE GENOMIC DNA]</scope>
    <source>
        <strain evidence="8 9">L21-TH-D2</strain>
    </source>
</reference>
<dbReference type="Gene3D" id="1.10.10.10">
    <property type="entry name" value="Winged helix-like DNA-binding domain superfamily/Winged helix DNA-binding domain"/>
    <property type="match status" value="1"/>
</dbReference>
<evidence type="ECO:0000256" key="4">
    <source>
        <dbReference type="ARBA" id="ARBA00023015"/>
    </source>
</evidence>
<dbReference type="OrthoDB" id="8659436at2"/>
<dbReference type="InterPro" id="IPR002481">
    <property type="entry name" value="FUR"/>
</dbReference>